<dbReference type="AlphaFoldDB" id="A0AAU7DCL6"/>
<dbReference type="PANTHER" id="PTHR31876">
    <property type="entry name" value="COV-LIKE PROTEIN 1"/>
    <property type="match status" value="1"/>
</dbReference>
<keyword evidence="1" id="KW-0472">Membrane</keyword>
<name>A0AAU7DCL6_9BACT</name>
<sequence length="229" mass="24867">MNPVMARVLRSLQRNILAGIITAGPLFVTWLVFSFLLGSLAKAGLPLVHVLAAIFPEDWLAGPVMQSFLAVVLTLVVLYVLGRVTSLVIGKQAFSLFESMLERLPFVAKVYTSVRQLIDSMLVKKDTNQRVVLVDFPIAGQKSIGFLTRTMVDSNSGEEVAAVLLPNAINPTSAFLQLLPLSRVTMTDLTMEQAMSMLMTGGAVAPESLVFSRPEVLREEAGAVLIPPR</sequence>
<feature type="transmembrane region" description="Helical" evidence="1">
    <location>
        <begin position="60"/>
        <end position="81"/>
    </location>
</feature>
<dbReference type="PANTHER" id="PTHR31876:SF26">
    <property type="entry name" value="PROTEIN LIKE COV 2"/>
    <property type="match status" value="1"/>
</dbReference>
<accession>A0AAU7DCL6</accession>
<organism evidence="2">
    <name type="scientific">Telmatobacter sp. DSM 110680</name>
    <dbReference type="NCBI Taxonomy" id="3036704"/>
    <lineage>
        <taxon>Bacteria</taxon>
        <taxon>Pseudomonadati</taxon>
        <taxon>Acidobacteriota</taxon>
        <taxon>Terriglobia</taxon>
        <taxon>Terriglobales</taxon>
        <taxon>Acidobacteriaceae</taxon>
        <taxon>Telmatobacter</taxon>
    </lineage>
</organism>
<gene>
    <name evidence="2" type="ORF">P8935_12475</name>
</gene>
<protein>
    <submittedName>
        <fullName evidence="2">DUF502 domain-containing protein</fullName>
    </submittedName>
</protein>
<keyword evidence="1" id="KW-1133">Transmembrane helix</keyword>
<keyword evidence="1" id="KW-0812">Transmembrane</keyword>
<dbReference type="RefSeq" id="WP_348260617.1">
    <property type="nucleotide sequence ID" value="NZ_CP121196.1"/>
</dbReference>
<reference evidence="2" key="1">
    <citation type="submission" date="2023-03" db="EMBL/GenBank/DDBJ databases">
        <title>Edaphobacter sp.</title>
        <authorList>
            <person name="Huber K.J."/>
            <person name="Papendorf J."/>
            <person name="Pilke C."/>
            <person name="Bunk B."/>
            <person name="Sproeer C."/>
            <person name="Pester M."/>
        </authorList>
    </citation>
    <scope>NUCLEOTIDE SEQUENCE</scope>
    <source>
        <strain evidence="2">DSM 110680</strain>
    </source>
</reference>
<evidence type="ECO:0000256" key="1">
    <source>
        <dbReference type="SAM" id="Phobius"/>
    </source>
</evidence>
<proteinExistence type="predicted"/>
<feature type="transmembrane region" description="Helical" evidence="1">
    <location>
        <begin position="16"/>
        <end position="40"/>
    </location>
</feature>
<dbReference type="Pfam" id="PF04367">
    <property type="entry name" value="DUF502"/>
    <property type="match status" value="1"/>
</dbReference>
<evidence type="ECO:0000313" key="2">
    <source>
        <dbReference type="EMBL" id="XBH15385.1"/>
    </source>
</evidence>
<dbReference type="InterPro" id="IPR007462">
    <property type="entry name" value="COV1-like"/>
</dbReference>
<dbReference type="EMBL" id="CP121196">
    <property type="protein sequence ID" value="XBH15385.1"/>
    <property type="molecule type" value="Genomic_DNA"/>
</dbReference>